<dbReference type="PATRIC" id="fig|700597.3.peg.138"/>
<dbReference type="Proteomes" id="UP000004217">
    <property type="component" value="Unassembled WGS sequence"/>
</dbReference>
<comment type="caution">
    <text evidence="1">The sequence shown here is derived from an EMBL/GenBank/DDBJ whole genome shotgun (WGS) entry which is preliminary data.</text>
</comment>
<name>G2G3U6_9ACTN</name>
<organism evidence="1 2">
    <name type="scientific">Streptomyces zinciresistens K42</name>
    <dbReference type="NCBI Taxonomy" id="700597"/>
    <lineage>
        <taxon>Bacteria</taxon>
        <taxon>Bacillati</taxon>
        <taxon>Actinomycetota</taxon>
        <taxon>Actinomycetes</taxon>
        <taxon>Kitasatosporales</taxon>
        <taxon>Streptomycetaceae</taxon>
        <taxon>Streptomyces</taxon>
    </lineage>
</organism>
<evidence type="ECO:0000313" key="1">
    <source>
        <dbReference type="EMBL" id="EGX61842.1"/>
    </source>
</evidence>
<gene>
    <name evidence="1" type="ORF">SZN_00735</name>
</gene>
<dbReference type="AlphaFoldDB" id="G2G3U6"/>
<protein>
    <submittedName>
        <fullName evidence="1">Uncharacterized protein</fullName>
    </submittedName>
</protein>
<accession>G2G3U6</accession>
<reference evidence="1 2" key="1">
    <citation type="submission" date="2011-08" db="EMBL/GenBank/DDBJ databases">
        <authorList>
            <person name="Lin Y."/>
            <person name="Hao X."/>
            <person name="Johnstone L."/>
            <person name="Miller S.J."/>
            <person name="Wei G."/>
            <person name="Rensing C."/>
        </authorList>
    </citation>
    <scope>NUCLEOTIDE SEQUENCE [LARGE SCALE GENOMIC DNA]</scope>
    <source>
        <strain evidence="1 2">K42</strain>
    </source>
</reference>
<dbReference type="EMBL" id="AGBF01000001">
    <property type="protein sequence ID" value="EGX61842.1"/>
    <property type="molecule type" value="Genomic_DNA"/>
</dbReference>
<keyword evidence="2" id="KW-1185">Reference proteome</keyword>
<sequence length="695" mass="76440">MGAVLKNCECVAEHLDEVAADTGCLVRLVTFSRLTALRVYRGELPGYMTDGDDRLSASSPELKRLVRAVTAGEPLVELCEQMTPAERRAAAEDALDALMGHLPLVEGLDETETLAELCCQVGAVVIGWSSQAAPMAERELTEAWQQYQFGQREAGLRGTGADAVALLLGAVLHHQARTDEVTTDRIRELVFTRALPVLKDPERSEEILRVFVAPPETDPFIAPIKRLARRDRAFLADLCSHARHLLALHVEHCPYGLRESGHECTVEHRLEAISGGSQTPVSTPAPGALGEGRRVVLPRIGYREDRPTEGAPEGYPDDHVWHINVDRILLTRWDAGIARWNESISEDSSISGTPPYDHETGLEQFACPACKNQESFLVEGRWGDPLTLHCSCGVTIMSPVDGAPDDLGHCLLQRLILCEADPAYAARRLMPPLAELQEREQNRRSFRSYLGPESDTVALAEAIDLEQDDLAQALAAGLRPRLPERHGGNALTLLLLEITYALSAPAVRDSDDGQRLARAVHAFLADLKQESDRWAPSRQPVPDRLQLWRDEGGPQVLQDAWERTVEVAGSRFEQYQVRDGRLSDGCAALTLALYLLAREGENSVEQISRDEVLALMGLEGTGVTADAAAETTRRWGARLQALGHDLNAGDDPVARMWQHLRTDVHVDSYSDKQQPALLVGLTAVLGPHSVYNIRF</sequence>
<proteinExistence type="predicted"/>
<evidence type="ECO:0000313" key="2">
    <source>
        <dbReference type="Proteomes" id="UP000004217"/>
    </source>
</evidence>